<accession>A0AAE0RXP5</accession>
<sequence>MWFLLTWLYELSEDYFPFKTLVDNGGTGSPVVDAISGSLFPCSSVYLILLLAKRMSLPCYPWSVDRLGLSEGRKDPEFELIENESQEWLKRAKGLLAYAKKDLNYMPEMI</sequence>
<dbReference type="AlphaFoldDB" id="A0AAE0RXP5"/>
<reference evidence="1" key="1">
    <citation type="journal article" date="2021" name="Genome Biol. Evol.">
        <title>A High-Quality Reference Genome for a Parasitic Bivalve with Doubly Uniparental Inheritance (Bivalvia: Unionida).</title>
        <authorList>
            <person name="Smith C.H."/>
        </authorList>
    </citation>
    <scope>NUCLEOTIDE SEQUENCE</scope>
    <source>
        <strain evidence="1">CHS0354</strain>
    </source>
</reference>
<reference evidence="1" key="2">
    <citation type="journal article" date="2021" name="Genome Biol. Evol.">
        <title>Developing a high-quality reference genome for a parasitic bivalve with doubly uniparental inheritance (Bivalvia: Unionida).</title>
        <authorList>
            <person name="Smith C.H."/>
        </authorList>
    </citation>
    <scope>NUCLEOTIDE SEQUENCE</scope>
    <source>
        <strain evidence="1">CHS0354</strain>
        <tissue evidence="1">Mantle</tissue>
    </source>
</reference>
<proteinExistence type="predicted"/>
<reference evidence="1" key="3">
    <citation type="submission" date="2023-05" db="EMBL/GenBank/DDBJ databases">
        <authorList>
            <person name="Smith C.H."/>
        </authorList>
    </citation>
    <scope>NUCLEOTIDE SEQUENCE</scope>
    <source>
        <strain evidence="1">CHS0354</strain>
        <tissue evidence="1">Mantle</tissue>
    </source>
</reference>
<protein>
    <submittedName>
        <fullName evidence="1">Uncharacterized protein</fullName>
    </submittedName>
</protein>
<dbReference type="EMBL" id="JAEAOA010001897">
    <property type="protein sequence ID" value="KAK3581516.1"/>
    <property type="molecule type" value="Genomic_DNA"/>
</dbReference>
<name>A0AAE0RXP5_9BIVA</name>
<evidence type="ECO:0000313" key="2">
    <source>
        <dbReference type="Proteomes" id="UP001195483"/>
    </source>
</evidence>
<keyword evidence="2" id="KW-1185">Reference proteome</keyword>
<gene>
    <name evidence="1" type="ORF">CHS0354_031859</name>
</gene>
<dbReference type="Proteomes" id="UP001195483">
    <property type="component" value="Unassembled WGS sequence"/>
</dbReference>
<comment type="caution">
    <text evidence="1">The sequence shown here is derived from an EMBL/GenBank/DDBJ whole genome shotgun (WGS) entry which is preliminary data.</text>
</comment>
<organism evidence="1 2">
    <name type="scientific">Potamilus streckersoni</name>
    <dbReference type="NCBI Taxonomy" id="2493646"/>
    <lineage>
        <taxon>Eukaryota</taxon>
        <taxon>Metazoa</taxon>
        <taxon>Spiralia</taxon>
        <taxon>Lophotrochozoa</taxon>
        <taxon>Mollusca</taxon>
        <taxon>Bivalvia</taxon>
        <taxon>Autobranchia</taxon>
        <taxon>Heteroconchia</taxon>
        <taxon>Palaeoheterodonta</taxon>
        <taxon>Unionida</taxon>
        <taxon>Unionoidea</taxon>
        <taxon>Unionidae</taxon>
        <taxon>Ambleminae</taxon>
        <taxon>Lampsilini</taxon>
        <taxon>Potamilus</taxon>
    </lineage>
</organism>
<evidence type="ECO:0000313" key="1">
    <source>
        <dbReference type="EMBL" id="KAK3581516.1"/>
    </source>
</evidence>